<dbReference type="Gene3D" id="3.20.20.140">
    <property type="entry name" value="Metal-dependent hydrolases"/>
    <property type="match status" value="1"/>
</dbReference>
<dbReference type="InterPro" id="IPR029460">
    <property type="entry name" value="DNAPol_HHH"/>
</dbReference>
<dbReference type="Gene3D" id="1.10.10.1600">
    <property type="entry name" value="Bacterial DNA polymerase III alpha subunit, thumb domain"/>
    <property type="match status" value="1"/>
</dbReference>
<sequence>MTFTHLNVQSGYSLMNSTVKTRSLVQRAKELGFGAISLTDENTLSGAVSFYQECNNQGVKPIIGLKTTVEDRSLLFPVIMLAKNSQGYRNLLKITTYVQTNATNISLEELGSRKDGLIVIQMTASSPWADTIANRMFSRIDDSLIRWLDMFGEDHFYMSIQDRDLHAERQMHQPLQEWVESKGIRVVAIGDVRYLHSEDAAAYQCLRAIDEGARYSPQVNRSYQYLKSGEEMENFFGEWWPEVLSATQEIVERCNLELNLNQQLLPAYPTPYGETPDAYLQDLCEKALVKKFGSEDEKAVERLSHELNVIQSMQFSDYFLIVWDFISYARKQGIHAGPGRGSAAGSIVAYLLDITQVDPLKYGLLFERFLNPERVTMPDIDIDFPDYRRDEVIAYVSEKYGKDHVAQISTFGTFAARSVLRELFKVLAVDESDASFILYQIPKNTSDTLIEIVKKSEELKDYIRNSDQLQFLFKIATKLEGLPRHISTHAAGVVLSEEPLTEYTPLMNGQGDVHLTQMAMGDLEKIGLLKIDFLGLRNLSFIEKLENTIRKYSKQKFSVKDLPLNDGKTFDLLKQGRTNGVFQLESKGMKGVLTRLKPSHFEDVVAVNALYRPGPMDYIQDYIKRKHGNMEYGFPHPDLKGILGPTFGVLIYQEQIMQVARRVAGYSLGEADLLRRAISKKQGDIWSNERDKFIAGCKKKGYEESVATELFDWIVKFSNYGFNRSHAVAYSLISYWLAFIKAHYPSHFLAELMNANIGDRDKGTIYIREAREMNVKVNAPSINRSHILTRDDKGEIRMGLLAIKGLGYQAAQAIVDGRVDGPYKSLNDFCLRLDDKAVSRSVIEALIISGAFDELHQNRASSLASIDQALEQGELFKEFQDQPGFFGTDIEMGMVEVDPFPPLKELSMEKEVLGAYMSEHPLGHHRNALRSRGMISLYKADQLKSKRKLVTAVVLESFREIRTKRGDSMSFVTISDETAEMEAVLFPEAYRNVKPWLKEQMLVIAEGKIEERNNRKQMIINQLKPFELSERENKAERRLFVKVTKDTEHTAIDKLKEAAEYFPGNTPVLIFRSEDRKIYHLDQDYSLEVSRECLNMLNDFFGSQSVALRTQDKHMDV</sequence>
<dbReference type="EMBL" id="CP026118">
    <property type="protein sequence ID" value="QAS53951.1"/>
    <property type="molecule type" value="Genomic_DNA"/>
</dbReference>
<dbReference type="Pfam" id="PF01336">
    <property type="entry name" value="tRNA_anti-codon"/>
    <property type="match status" value="1"/>
</dbReference>
<evidence type="ECO:0000256" key="1">
    <source>
        <dbReference type="ARBA" id="ARBA00004496"/>
    </source>
</evidence>
<dbReference type="GO" id="GO:0008408">
    <property type="term" value="F:3'-5' exonuclease activity"/>
    <property type="evidence" value="ECO:0007669"/>
    <property type="project" value="InterPro"/>
</dbReference>
<dbReference type="GO" id="GO:0005737">
    <property type="term" value="C:cytoplasm"/>
    <property type="evidence" value="ECO:0007669"/>
    <property type="project" value="UniProtKB-SubCell"/>
</dbReference>
<dbReference type="InterPro" id="IPR040982">
    <property type="entry name" value="DNA_pol3_finger"/>
</dbReference>
<evidence type="ECO:0000256" key="2">
    <source>
        <dbReference type="ARBA" id="ARBA00009496"/>
    </source>
</evidence>
<dbReference type="RefSeq" id="WP_128526223.1">
    <property type="nucleotide sequence ID" value="NZ_CP026118.1"/>
</dbReference>
<keyword evidence="7" id="KW-0235">DNA replication</keyword>
<dbReference type="InterPro" id="IPR016195">
    <property type="entry name" value="Pol/histidinol_Pase-like"/>
</dbReference>
<comment type="catalytic activity">
    <reaction evidence="10">
        <text>DNA(n) + a 2'-deoxyribonucleoside 5'-triphosphate = DNA(n+1) + diphosphate</text>
        <dbReference type="Rhea" id="RHEA:22508"/>
        <dbReference type="Rhea" id="RHEA-COMP:17339"/>
        <dbReference type="Rhea" id="RHEA-COMP:17340"/>
        <dbReference type="ChEBI" id="CHEBI:33019"/>
        <dbReference type="ChEBI" id="CHEBI:61560"/>
        <dbReference type="ChEBI" id="CHEBI:173112"/>
        <dbReference type="EC" id="2.7.7.7"/>
    </reaction>
</comment>
<dbReference type="InterPro" id="IPR012340">
    <property type="entry name" value="NA-bd_OB-fold"/>
</dbReference>
<dbReference type="EC" id="2.7.7.7" evidence="3"/>
<dbReference type="GO" id="GO:0003676">
    <property type="term" value="F:nucleic acid binding"/>
    <property type="evidence" value="ECO:0007669"/>
    <property type="project" value="InterPro"/>
</dbReference>
<dbReference type="InterPro" id="IPR004805">
    <property type="entry name" value="DnaE2/DnaE/PolC"/>
</dbReference>
<evidence type="ECO:0000256" key="3">
    <source>
        <dbReference type="ARBA" id="ARBA00012417"/>
    </source>
</evidence>
<evidence type="ECO:0000313" key="13">
    <source>
        <dbReference type="Proteomes" id="UP000287756"/>
    </source>
</evidence>
<dbReference type="NCBIfam" id="TIGR00594">
    <property type="entry name" value="polc"/>
    <property type="match status" value="1"/>
</dbReference>
<dbReference type="GO" id="GO:0003887">
    <property type="term" value="F:DNA-directed DNA polymerase activity"/>
    <property type="evidence" value="ECO:0007669"/>
    <property type="project" value="UniProtKB-KW"/>
</dbReference>
<dbReference type="SMART" id="SM00481">
    <property type="entry name" value="POLIIIAc"/>
    <property type="match status" value="1"/>
</dbReference>
<dbReference type="PANTHER" id="PTHR32294">
    <property type="entry name" value="DNA POLYMERASE III SUBUNIT ALPHA"/>
    <property type="match status" value="1"/>
</dbReference>
<evidence type="ECO:0000256" key="8">
    <source>
        <dbReference type="ARBA" id="ARBA00022932"/>
    </source>
</evidence>
<dbReference type="Gene3D" id="1.10.150.870">
    <property type="match status" value="1"/>
</dbReference>
<feature type="domain" description="Polymerase/histidinol phosphatase N-terminal" evidence="11">
    <location>
        <begin position="4"/>
        <end position="71"/>
    </location>
</feature>
<name>A0A410MGW0_9BACI</name>
<evidence type="ECO:0000256" key="5">
    <source>
        <dbReference type="ARBA" id="ARBA00022679"/>
    </source>
</evidence>
<evidence type="ECO:0000256" key="9">
    <source>
        <dbReference type="ARBA" id="ARBA00025611"/>
    </source>
</evidence>
<dbReference type="Pfam" id="PF17657">
    <property type="entry name" value="DNA_pol3_finger"/>
    <property type="match status" value="1"/>
</dbReference>
<dbReference type="InterPro" id="IPR041931">
    <property type="entry name" value="DNA_pol3_alpha_thumb_dom"/>
</dbReference>
<dbReference type="Proteomes" id="UP000287756">
    <property type="component" value="Chromosome"/>
</dbReference>
<protein>
    <recommendedName>
        <fullName evidence="4">DNA polymerase III subunit alpha</fullName>
        <ecNumber evidence="3">2.7.7.7</ecNumber>
    </recommendedName>
</protein>
<dbReference type="Gene3D" id="2.40.50.140">
    <property type="entry name" value="Nucleic acid-binding proteins"/>
    <property type="match status" value="1"/>
</dbReference>
<dbReference type="InterPro" id="IPR004013">
    <property type="entry name" value="PHP_dom"/>
</dbReference>
<evidence type="ECO:0000259" key="11">
    <source>
        <dbReference type="SMART" id="SM00481"/>
    </source>
</evidence>
<keyword evidence="5" id="KW-0808">Transferase</keyword>
<gene>
    <name evidence="12" type="ORF">HLI_17925</name>
</gene>
<dbReference type="NCBIfam" id="NF004226">
    <property type="entry name" value="PRK05673.1"/>
    <property type="match status" value="1"/>
</dbReference>
<dbReference type="InterPro" id="IPR003141">
    <property type="entry name" value="Pol/His_phosphatase_N"/>
</dbReference>
<evidence type="ECO:0000256" key="6">
    <source>
        <dbReference type="ARBA" id="ARBA00022695"/>
    </source>
</evidence>
<evidence type="ECO:0000256" key="10">
    <source>
        <dbReference type="ARBA" id="ARBA00049244"/>
    </source>
</evidence>
<keyword evidence="6" id="KW-0548">Nucleotidyltransferase</keyword>
<proteinExistence type="inferred from homology"/>
<dbReference type="AlphaFoldDB" id="A0A410MGW0"/>
<comment type="function">
    <text evidence="9">DNA polymerase III is a complex, multichain enzyme responsible for most of the replicative synthesis in bacteria. This DNA polymerase also exhibits 3' to 5' exonuclease activity. The alpha chain is the DNA polymerase.</text>
</comment>
<dbReference type="KEGG" id="hli:HLI_17925"/>
<comment type="subcellular location">
    <subcellularLocation>
        <location evidence="1">Cytoplasm</location>
    </subcellularLocation>
</comment>
<dbReference type="SUPFAM" id="SSF89550">
    <property type="entry name" value="PHP domain-like"/>
    <property type="match status" value="1"/>
</dbReference>
<evidence type="ECO:0000256" key="7">
    <source>
        <dbReference type="ARBA" id="ARBA00022705"/>
    </source>
</evidence>
<dbReference type="CDD" id="cd04485">
    <property type="entry name" value="DnaE_OBF"/>
    <property type="match status" value="1"/>
</dbReference>
<accession>A0A410MGW0</accession>
<organism evidence="12 13">
    <name type="scientific">Halobacillus litoralis</name>
    <dbReference type="NCBI Taxonomy" id="45668"/>
    <lineage>
        <taxon>Bacteria</taxon>
        <taxon>Bacillati</taxon>
        <taxon>Bacillota</taxon>
        <taxon>Bacilli</taxon>
        <taxon>Bacillales</taxon>
        <taxon>Bacillaceae</taxon>
        <taxon>Halobacillus</taxon>
    </lineage>
</organism>
<reference evidence="12 13" key="1">
    <citation type="submission" date="2018-01" db="EMBL/GenBank/DDBJ databases">
        <title>The whole genome sequencing and assembly of Halobacillus litoralis ERB031 strain.</title>
        <authorList>
            <person name="Lee S.-J."/>
            <person name="Park M.-K."/>
            <person name="Kim J.-Y."/>
            <person name="Lee Y.-J."/>
            <person name="Yi H."/>
            <person name="Bahn Y.-S."/>
            <person name="Kim J.F."/>
            <person name="Lee D.-W."/>
        </authorList>
    </citation>
    <scope>NUCLEOTIDE SEQUENCE [LARGE SCALE GENOMIC DNA]</scope>
    <source>
        <strain evidence="12 13">ERB 031</strain>
    </source>
</reference>
<dbReference type="GO" id="GO:0006260">
    <property type="term" value="P:DNA replication"/>
    <property type="evidence" value="ECO:0007669"/>
    <property type="project" value="UniProtKB-KW"/>
</dbReference>
<dbReference type="Pfam" id="PF02811">
    <property type="entry name" value="PHP"/>
    <property type="match status" value="1"/>
</dbReference>
<evidence type="ECO:0000256" key="4">
    <source>
        <dbReference type="ARBA" id="ARBA00019114"/>
    </source>
</evidence>
<dbReference type="InterPro" id="IPR004365">
    <property type="entry name" value="NA-bd_OB_tRNA"/>
</dbReference>
<dbReference type="PANTHER" id="PTHR32294:SF0">
    <property type="entry name" value="DNA POLYMERASE III SUBUNIT ALPHA"/>
    <property type="match status" value="1"/>
</dbReference>
<dbReference type="InterPro" id="IPR011708">
    <property type="entry name" value="DNA_pol3_alpha_NTPase_dom"/>
</dbReference>
<comment type="similarity">
    <text evidence="2">Belongs to the DNA polymerase type-C family. DnaE subfamily.</text>
</comment>
<dbReference type="Pfam" id="PF14579">
    <property type="entry name" value="HHH_6"/>
    <property type="match status" value="1"/>
</dbReference>
<keyword evidence="8" id="KW-0239">DNA-directed DNA polymerase</keyword>
<dbReference type="OrthoDB" id="9803237at2"/>
<dbReference type="Pfam" id="PF07733">
    <property type="entry name" value="DNA_pol3_alpha"/>
    <property type="match status" value="1"/>
</dbReference>
<evidence type="ECO:0000313" key="12">
    <source>
        <dbReference type="EMBL" id="QAS53951.1"/>
    </source>
</evidence>